<sequence>MNNSKKLKIGLIFVLLSVVLTAAVIAQDPWDDYYGADEAAGWALFGLGLLCIIPVIWLIIAILIAIWVYRDAEKRGSSGVLWLIIVIIAGIIGLIIWLVVRPPIGGAPV</sequence>
<feature type="non-terminal residue" evidence="2">
    <location>
        <position position="109"/>
    </location>
</feature>
<comment type="caution">
    <text evidence="2">The sequence shown here is derived from an EMBL/GenBank/DDBJ whole genome shotgun (WGS) entry which is preliminary data.</text>
</comment>
<protein>
    <recommendedName>
        <fullName evidence="3">Cardiolipin synthase N-terminal domain-containing protein</fullName>
    </recommendedName>
</protein>
<dbReference type="EMBL" id="BARV01011175">
    <property type="protein sequence ID" value="GAI04702.1"/>
    <property type="molecule type" value="Genomic_DNA"/>
</dbReference>
<feature type="transmembrane region" description="Helical" evidence="1">
    <location>
        <begin position="42"/>
        <end position="68"/>
    </location>
</feature>
<keyword evidence="1" id="KW-0472">Membrane</keyword>
<feature type="transmembrane region" description="Helical" evidence="1">
    <location>
        <begin position="80"/>
        <end position="100"/>
    </location>
</feature>
<name>X1KCF2_9ZZZZ</name>
<evidence type="ECO:0000256" key="1">
    <source>
        <dbReference type="SAM" id="Phobius"/>
    </source>
</evidence>
<organism evidence="2">
    <name type="scientific">marine sediment metagenome</name>
    <dbReference type="NCBI Taxonomy" id="412755"/>
    <lineage>
        <taxon>unclassified sequences</taxon>
        <taxon>metagenomes</taxon>
        <taxon>ecological metagenomes</taxon>
    </lineage>
</organism>
<proteinExistence type="predicted"/>
<reference evidence="2" key="1">
    <citation type="journal article" date="2014" name="Front. Microbiol.">
        <title>High frequency of phylogenetically diverse reductive dehalogenase-homologous genes in deep subseafloor sedimentary metagenomes.</title>
        <authorList>
            <person name="Kawai M."/>
            <person name="Futagami T."/>
            <person name="Toyoda A."/>
            <person name="Takaki Y."/>
            <person name="Nishi S."/>
            <person name="Hori S."/>
            <person name="Arai W."/>
            <person name="Tsubouchi T."/>
            <person name="Morono Y."/>
            <person name="Uchiyama I."/>
            <person name="Ito T."/>
            <person name="Fujiyama A."/>
            <person name="Inagaki F."/>
            <person name="Takami H."/>
        </authorList>
    </citation>
    <scope>NUCLEOTIDE SEQUENCE</scope>
    <source>
        <strain evidence="2">Expedition CK06-06</strain>
    </source>
</reference>
<evidence type="ECO:0000313" key="2">
    <source>
        <dbReference type="EMBL" id="GAI04702.1"/>
    </source>
</evidence>
<gene>
    <name evidence="2" type="ORF">S06H3_21310</name>
</gene>
<keyword evidence="1" id="KW-1133">Transmembrane helix</keyword>
<dbReference type="AlphaFoldDB" id="X1KCF2"/>
<evidence type="ECO:0008006" key="3">
    <source>
        <dbReference type="Google" id="ProtNLM"/>
    </source>
</evidence>
<keyword evidence="1" id="KW-0812">Transmembrane</keyword>
<accession>X1KCF2</accession>